<feature type="transmembrane region" description="Helical" evidence="6">
    <location>
        <begin position="290"/>
        <end position="309"/>
    </location>
</feature>
<evidence type="ECO:0000256" key="3">
    <source>
        <dbReference type="ARBA" id="ARBA00022692"/>
    </source>
</evidence>
<gene>
    <name evidence="8" type="primary">ampG</name>
    <name evidence="8" type="ORF">SIID45300_01865</name>
</gene>
<evidence type="ECO:0000256" key="5">
    <source>
        <dbReference type="ARBA" id="ARBA00023136"/>
    </source>
</evidence>
<evidence type="ECO:0000256" key="6">
    <source>
        <dbReference type="SAM" id="Phobius"/>
    </source>
</evidence>
<dbReference type="NCBIfam" id="TIGR00901">
    <property type="entry name" value="2A0125"/>
    <property type="match status" value="1"/>
</dbReference>
<dbReference type="Pfam" id="PF07690">
    <property type="entry name" value="MFS_1"/>
    <property type="match status" value="1"/>
</dbReference>
<feature type="transmembrane region" description="Helical" evidence="6">
    <location>
        <begin position="24"/>
        <end position="50"/>
    </location>
</feature>
<feature type="transmembrane region" description="Helical" evidence="6">
    <location>
        <begin position="121"/>
        <end position="142"/>
    </location>
</feature>
<keyword evidence="2" id="KW-0813">Transport</keyword>
<dbReference type="PANTHER" id="PTHR12778">
    <property type="entry name" value="SOLUTE CARRIER FAMILY 33 ACETYL-COA TRANSPORTER -RELATED"/>
    <property type="match status" value="1"/>
</dbReference>
<evidence type="ECO:0000313" key="9">
    <source>
        <dbReference type="Proteomes" id="UP001628193"/>
    </source>
</evidence>
<evidence type="ECO:0000256" key="1">
    <source>
        <dbReference type="ARBA" id="ARBA00004141"/>
    </source>
</evidence>
<organism evidence="8 9">
    <name type="scientific">Candidatus Magnetaquiglobus chichijimensis</name>
    <dbReference type="NCBI Taxonomy" id="3141448"/>
    <lineage>
        <taxon>Bacteria</taxon>
        <taxon>Pseudomonadati</taxon>
        <taxon>Pseudomonadota</taxon>
        <taxon>Magnetococcia</taxon>
        <taxon>Magnetococcales</taxon>
        <taxon>Candidatus Magnetaquicoccaceae</taxon>
        <taxon>Candidatus Magnetaquiglobus</taxon>
    </lineage>
</organism>
<feature type="transmembrane region" description="Helical" evidence="6">
    <location>
        <begin position="163"/>
        <end position="181"/>
    </location>
</feature>
<feature type="transmembrane region" description="Helical" evidence="6">
    <location>
        <begin position="96"/>
        <end position="115"/>
    </location>
</feature>
<proteinExistence type="predicted"/>
<dbReference type="InterPro" id="IPR020846">
    <property type="entry name" value="MFS_dom"/>
</dbReference>
<dbReference type="RefSeq" id="WP_420905231.1">
    <property type="nucleotide sequence ID" value="NZ_BAAFGK010000004.1"/>
</dbReference>
<comment type="subcellular location">
    <subcellularLocation>
        <location evidence="1">Membrane</location>
        <topology evidence="1">Multi-pass membrane protein</topology>
    </subcellularLocation>
</comment>
<feature type="transmembrane region" description="Helical" evidence="6">
    <location>
        <begin position="408"/>
        <end position="428"/>
    </location>
</feature>
<keyword evidence="4 6" id="KW-1133">Transmembrane helix</keyword>
<feature type="domain" description="Major facilitator superfamily (MFS) profile" evidence="7">
    <location>
        <begin position="251"/>
        <end position="436"/>
    </location>
</feature>
<protein>
    <submittedName>
        <fullName evidence="8">Anhydromuropeptide permease</fullName>
    </submittedName>
</protein>
<sequence>MPASTPGGLRRFWSAFAIYREPRVLVILLLGFSSGLPLALTVGTLSLWLAEVGVSKSSIALFALAGTPYTFKFLWSPLVDRMPVPGLTTRLGQRRGWAILTQLALIVGILGLGAGDPARDPFWTAWFALFVAFWSATQDIVIDAYRVESLEERQYGAGAAMSVLGYRLGMVASGAGGLYLATYWGWFSAYAVMAGLMGVGMLVMLLNPEPVRPMAEGLSTPTETDGWRVRVAAWLRSAVIAPFAEFMRRRGWLMTLLFILLYKFGDALAGVMSGPFYLEMGFSKIEIANVTKLFGLVAVLVGGVVGGILTERLGINKALILCGILQMVSNLMFVVLAEVGYSLPMLTVTIAVENVTGGMGTSAFVAYLSRLCHVAYTATQYALLSSFMAFGRTLLASSGGWIAERIAWADFFLITTFAAIPGLLLWVFMARRFEIR</sequence>
<keyword evidence="9" id="KW-1185">Reference proteome</keyword>
<feature type="transmembrane region" description="Helical" evidence="6">
    <location>
        <begin position="381"/>
        <end position="402"/>
    </location>
</feature>
<name>A0ABQ0C9I4_9PROT</name>
<dbReference type="InterPro" id="IPR004752">
    <property type="entry name" value="AmpG_permease/AT-1"/>
</dbReference>
<feature type="transmembrane region" description="Helical" evidence="6">
    <location>
        <begin position="56"/>
        <end position="75"/>
    </location>
</feature>
<reference evidence="8 9" key="1">
    <citation type="submission" date="2024-09" db="EMBL/GenBank/DDBJ databases">
        <title>Draft genome sequence of Candidatus Magnetaquicoccaceae bacterium FCR-1.</title>
        <authorList>
            <person name="Shimoshige H."/>
            <person name="Shimamura S."/>
            <person name="Taoka A."/>
            <person name="Kobayashi H."/>
            <person name="Maekawa T."/>
        </authorList>
    </citation>
    <scope>NUCLEOTIDE SEQUENCE [LARGE SCALE GENOMIC DNA]</scope>
    <source>
        <strain evidence="8 9">FCR-1</strain>
    </source>
</reference>
<dbReference type="SUPFAM" id="SSF103473">
    <property type="entry name" value="MFS general substrate transporter"/>
    <property type="match status" value="1"/>
</dbReference>
<comment type="caution">
    <text evidence="8">The sequence shown here is derived from an EMBL/GenBank/DDBJ whole genome shotgun (WGS) entry which is preliminary data.</text>
</comment>
<accession>A0ABQ0C9I4</accession>
<dbReference type="Proteomes" id="UP001628193">
    <property type="component" value="Unassembled WGS sequence"/>
</dbReference>
<feature type="transmembrane region" description="Helical" evidence="6">
    <location>
        <begin position="318"/>
        <end position="337"/>
    </location>
</feature>
<dbReference type="PROSITE" id="PS50850">
    <property type="entry name" value="MFS"/>
    <property type="match status" value="1"/>
</dbReference>
<feature type="transmembrane region" description="Helical" evidence="6">
    <location>
        <begin position="256"/>
        <end position="278"/>
    </location>
</feature>
<dbReference type="Gene3D" id="1.20.1250.20">
    <property type="entry name" value="MFS general substrate transporter like domains"/>
    <property type="match status" value="2"/>
</dbReference>
<dbReference type="InterPro" id="IPR036259">
    <property type="entry name" value="MFS_trans_sf"/>
</dbReference>
<keyword evidence="5 6" id="KW-0472">Membrane</keyword>
<keyword evidence="3 6" id="KW-0812">Transmembrane</keyword>
<evidence type="ECO:0000256" key="2">
    <source>
        <dbReference type="ARBA" id="ARBA00022448"/>
    </source>
</evidence>
<feature type="transmembrane region" description="Helical" evidence="6">
    <location>
        <begin position="343"/>
        <end position="369"/>
    </location>
</feature>
<evidence type="ECO:0000259" key="7">
    <source>
        <dbReference type="PROSITE" id="PS50850"/>
    </source>
</evidence>
<dbReference type="CDD" id="cd17486">
    <property type="entry name" value="MFS_AmpG_like"/>
    <property type="match status" value="1"/>
</dbReference>
<dbReference type="InterPro" id="IPR011701">
    <property type="entry name" value="MFS"/>
</dbReference>
<evidence type="ECO:0000256" key="4">
    <source>
        <dbReference type="ARBA" id="ARBA00022989"/>
    </source>
</evidence>
<dbReference type="EMBL" id="BAAFGK010000004">
    <property type="protein sequence ID" value="GAB0057535.1"/>
    <property type="molecule type" value="Genomic_DNA"/>
</dbReference>
<evidence type="ECO:0000313" key="8">
    <source>
        <dbReference type="EMBL" id="GAB0057535.1"/>
    </source>
</evidence>
<feature type="transmembrane region" description="Helical" evidence="6">
    <location>
        <begin position="187"/>
        <end position="206"/>
    </location>
</feature>
<dbReference type="PANTHER" id="PTHR12778:SF10">
    <property type="entry name" value="MAJOR FACILITATOR SUPERFAMILY DOMAIN-CONTAINING PROTEIN 3"/>
    <property type="match status" value="1"/>
</dbReference>